<gene>
    <name evidence="1" type="ORF">GXM_04133</name>
</gene>
<name>A0A5P8W1X0_9NOSO</name>
<proteinExistence type="predicted"/>
<keyword evidence="2" id="KW-1185">Reference proteome</keyword>
<evidence type="ECO:0000313" key="1">
    <source>
        <dbReference type="EMBL" id="QFS46652.1"/>
    </source>
</evidence>
<reference evidence="1 2" key="1">
    <citation type="submission" date="2019-10" db="EMBL/GenBank/DDBJ databases">
        <title>Genomic and transcriptomic insights into the perfect genentic adaptation of a filamentous nitrogen-fixing cyanobacterium to rice fields.</title>
        <authorList>
            <person name="Chen Z."/>
        </authorList>
    </citation>
    <scope>NUCLEOTIDE SEQUENCE [LARGE SCALE GENOMIC DNA]</scope>
    <source>
        <strain evidence="1">CCNUC1</strain>
    </source>
</reference>
<evidence type="ECO:0000313" key="2">
    <source>
        <dbReference type="Proteomes" id="UP000326678"/>
    </source>
</evidence>
<accession>A0A5P8W1X0</accession>
<dbReference type="KEGG" id="nsh:GXM_04133"/>
<protein>
    <submittedName>
        <fullName evidence="1">Uncharacterized protein</fullName>
    </submittedName>
</protein>
<sequence length="40" mass="4854">MICVFHAKRRFALFQRENLEITRRLNIIEVREVVIIIVTI</sequence>
<dbReference type="AlphaFoldDB" id="A0A5P8W1X0"/>
<dbReference type="Proteomes" id="UP000326678">
    <property type="component" value="Chromosome Gxm1"/>
</dbReference>
<dbReference type="EMBL" id="CP045226">
    <property type="protein sequence ID" value="QFS46652.1"/>
    <property type="molecule type" value="Genomic_DNA"/>
</dbReference>
<organism evidence="1 2">
    <name type="scientific">Nostoc sphaeroides CCNUC1</name>
    <dbReference type="NCBI Taxonomy" id="2653204"/>
    <lineage>
        <taxon>Bacteria</taxon>
        <taxon>Bacillati</taxon>
        <taxon>Cyanobacteriota</taxon>
        <taxon>Cyanophyceae</taxon>
        <taxon>Nostocales</taxon>
        <taxon>Nostocaceae</taxon>
        <taxon>Nostoc</taxon>
    </lineage>
</organism>